<accession>A0AAE9BZ57</accession>
<gene>
    <name evidence="1" type="ORF">HRTV-27_gp43</name>
</gene>
<protein>
    <submittedName>
        <fullName evidence="1">Uncharacterized protein</fullName>
    </submittedName>
</protein>
<evidence type="ECO:0000313" key="1">
    <source>
        <dbReference type="EMBL" id="UBF22736.1"/>
    </source>
</evidence>
<keyword evidence="2" id="KW-1185">Reference proteome</keyword>
<dbReference type="Proteomes" id="UP000827260">
    <property type="component" value="Segment"/>
</dbReference>
<organism evidence="1 2">
    <name type="scientific">Halorubrum tailed virus 27</name>
    <dbReference type="NCBI Taxonomy" id="2878008"/>
    <lineage>
        <taxon>Viruses</taxon>
        <taxon>Duplodnaviria</taxon>
        <taxon>Heunggongvirae</taxon>
        <taxon>Uroviricota</taxon>
        <taxon>Caudoviricetes</taxon>
        <taxon>Thumleimavirales</taxon>
        <taxon>Hafunaviridae</taxon>
        <taxon>Minorvirus</taxon>
        <taxon>Minorvirus thailandense</taxon>
        <taxon>Minorvirus HRTV27</taxon>
    </lineage>
</organism>
<evidence type="ECO:0000313" key="2">
    <source>
        <dbReference type="Proteomes" id="UP000827260"/>
    </source>
</evidence>
<name>A0AAE9BZ57_9CAUD</name>
<reference evidence="1" key="1">
    <citation type="submission" date="2021-05" db="EMBL/GenBank/DDBJ databases">
        <title>Diversity, taxonomy and evolution of archaeal viruses of the class Caudoviricetes.</title>
        <authorList>
            <person name="Liu Y."/>
            <person name="Demina T.A."/>
            <person name="Roux S."/>
            <person name="Aiewsakun P."/>
            <person name="Kazlauskas D."/>
            <person name="Simmonds P."/>
            <person name="Prangishvili D."/>
            <person name="Oksanen H.M."/>
            <person name="Krupovic M."/>
        </authorList>
    </citation>
    <scope>NUCLEOTIDE SEQUENCE</scope>
    <source>
        <strain evidence="1">HRTV-27/27</strain>
    </source>
</reference>
<dbReference type="EMBL" id="MZ334522">
    <property type="protein sequence ID" value="UBF22736.1"/>
    <property type="molecule type" value="Genomic_DNA"/>
</dbReference>
<sequence length="112" mass="12846">MAVGPGVDGHAVRRVRLRDRMGEPDVRFLLKRGPRRRPPMILPRGWSESKVLIESYDSLDPHEYLDDYMEAAMTEIEVEKRYAFTVGVLYGMALEAGKDEPLLERLDSRGEL</sequence>
<proteinExistence type="predicted"/>